<dbReference type="InterPro" id="IPR029044">
    <property type="entry name" value="Nucleotide-diphossugar_trans"/>
</dbReference>
<accession>A0A493SYR5</accession>
<feature type="domain" description="Glycosyltransferase 2-like" evidence="4">
    <location>
        <begin position="129"/>
        <end position="255"/>
    </location>
</feature>
<feature type="chain" id="PRO_5019830977" description="Polypeptide N-acetylgalactosaminyltransferase" evidence="3">
    <location>
        <begin position="20"/>
        <end position="474"/>
    </location>
</feature>
<keyword evidence="3" id="KW-0732">Signal</keyword>
<dbReference type="Proteomes" id="UP000016666">
    <property type="component" value="Chromosome 3"/>
</dbReference>
<evidence type="ECO:0000313" key="6">
    <source>
        <dbReference type="Proteomes" id="UP000016666"/>
    </source>
</evidence>
<dbReference type="GO" id="GO:0006493">
    <property type="term" value="P:protein O-linked glycosylation"/>
    <property type="evidence" value="ECO:0007669"/>
    <property type="project" value="TreeGrafter"/>
</dbReference>
<dbReference type="UniPathway" id="UPA00378"/>
<dbReference type="PANTHER" id="PTHR11675:SF8">
    <property type="entry name" value="POLYPEPTIDE N-ACETYLGALACTOSAMINYLTRANSFERASE 14"/>
    <property type="match status" value="1"/>
</dbReference>
<dbReference type="GO" id="GO:0030246">
    <property type="term" value="F:carbohydrate binding"/>
    <property type="evidence" value="ECO:0007669"/>
    <property type="project" value="UniProtKB-KW"/>
</dbReference>
<dbReference type="InterPro" id="IPR001173">
    <property type="entry name" value="Glyco_trans_2-like"/>
</dbReference>
<dbReference type="SUPFAM" id="SSF50370">
    <property type="entry name" value="Ricin B-like lectins"/>
    <property type="match status" value="1"/>
</dbReference>
<dbReference type="GO" id="GO:0004653">
    <property type="term" value="F:polypeptide N-acetylgalactosaminyltransferase activity"/>
    <property type="evidence" value="ECO:0007669"/>
    <property type="project" value="TreeGrafter"/>
</dbReference>
<evidence type="ECO:0000313" key="5">
    <source>
        <dbReference type="Ensembl" id="ENSAPLP00000018643.1"/>
    </source>
</evidence>
<evidence type="ECO:0000259" key="4">
    <source>
        <dbReference type="Pfam" id="PF00535"/>
    </source>
</evidence>
<dbReference type="GO" id="GO:0000139">
    <property type="term" value="C:Golgi membrane"/>
    <property type="evidence" value="ECO:0007669"/>
    <property type="project" value="UniProtKB-SubCell"/>
</dbReference>
<dbReference type="InterPro" id="IPR035992">
    <property type="entry name" value="Ricin_B-like_lectins"/>
</dbReference>
<keyword evidence="2" id="KW-0464">Manganese</keyword>
<evidence type="ECO:0000256" key="2">
    <source>
        <dbReference type="RuleBase" id="RU361242"/>
    </source>
</evidence>
<evidence type="ECO:0000256" key="1">
    <source>
        <dbReference type="ARBA" id="ARBA00023157"/>
    </source>
</evidence>
<name>A0A493SYR5_ANAPP</name>
<dbReference type="PANTHER" id="PTHR11675">
    <property type="entry name" value="N-ACETYLGALACTOSAMINYLTRANSFERASE"/>
    <property type="match status" value="1"/>
</dbReference>
<keyword evidence="2" id="KW-0333">Golgi apparatus</keyword>
<dbReference type="Ensembl" id="ENSAPLT00000040218.1">
    <property type="protein sequence ID" value="ENSAPLP00000018643.1"/>
    <property type="gene ID" value="ENSAPLG00000009654.2"/>
</dbReference>
<reference evidence="5" key="2">
    <citation type="submission" date="2025-08" db="UniProtKB">
        <authorList>
            <consortium name="Ensembl"/>
        </authorList>
    </citation>
    <scope>IDENTIFICATION</scope>
</reference>
<dbReference type="AlphaFoldDB" id="A0A493SYR5"/>
<comment type="subcellular location">
    <subcellularLocation>
        <location evidence="2">Golgi apparatus membrane</location>
        <topology evidence="2">Single-pass type II membrane protein</topology>
    </subcellularLocation>
</comment>
<dbReference type="Gene3D" id="3.90.550.10">
    <property type="entry name" value="Spore Coat Polysaccharide Biosynthesis Protein SpsA, Chain A"/>
    <property type="match status" value="1"/>
</dbReference>
<comment type="cofactor">
    <cofactor evidence="2">
        <name>Mn(2+)</name>
        <dbReference type="ChEBI" id="CHEBI:29035"/>
    </cofactor>
</comment>
<feature type="signal peptide" evidence="3">
    <location>
        <begin position="1"/>
        <end position="19"/>
    </location>
</feature>
<evidence type="ECO:0000256" key="3">
    <source>
        <dbReference type="SAM" id="SignalP"/>
    </source>
</evidence>
<dbReference type="Gene3D" id="2.80.10.50">
    <property type="match status" value="1"/>
</dbReference>
<keyword evidence="6" id="KW-1185">Reference proteome</keyword>
<reference evidence="5 6" key="1">
    <citation type="submission" date="2017-10" db="EMBL/GenBank/DDBJ databases">
        <title>A new Pekin duck reference genome.</title>
        <authorList>
            <person name="Hou Z.-C."/>
            <person name="Zhou Z.-K."/>
            <person name="Zhu F."/>
            <person name="Hou S.-S."/>
        </authorList>
    </citation>
    <scope>NUCLEOTIDE SEQUENCE [LARGE SCALE GENOMIC DNA]</scope>
</reference>
<comment type="similarity">
    <text evidence="2">Belongs to the glycosyltransferase 2 family. GalNAc-T subfamily.</text>
</comment>
<comment type="pathway">
    <text evidence="2">Protein modification; protein glycosylation.</text>
</comment>
<dbReference type="EC" id="2.4.1.-" evidence="2"/>
<proteinExistence type="inferred from homology"/>
<dbReference type="SUPFAM" id="SSF53448">
    <property type="entry name" value="Nucleotide-diphospho-sugar transferases"/>
    <property type="match status" value="1"/>
</dbReference>
<protein>
    <recommendedName>
        <fullName evidence="2">Polypeptide N-acetylgalactosaminyltransferase</fullName>
        <ecNumber evidence="2">2.4.1.-</ecNumber>
    </recommendedName>
    <alternativeName>
        <fullName evidence="2">Protein-UDP acetylgalactosaminyltransferase</fullName>
    </alternativeName>
</protein>
<dbReference type="Pfam" id="PF00535">
    <property type="entry name" value="Glycos_transf_2"/>
    <property type="match status" value="1"/>
</dbReference>
<keyword evidence="1 2" id="KW-1015">Disulfide bond</keyword>
<dbReference type="Gene3D" id="1.10.8.460">
    <property type="entry name" value="ppGaNTase-T1 linker domain-like"/>
    <property type="match status" value="1"/>
</dbReference>
<keyword evidence="2" id="KW-0808">Transferase</keyword>
<keyword evidence="2" id="KW-0328">Glycosyltransferase</keyword>
<reference evidence="5" key="3">
    <citation type="submission" date="2025-09" db="UniProtKB">
        <authorList>
            <consortium name="Ensembl"/>
        </authorList>
    </citation>
    <scope>IDENTIFICATION</scope>
</reference>
<keyword evidence="2" id="KW-0430">Lectin</keyword>
<organism evidence="5 6">
    <name type="scientific">Anas platyrhynchos platyrhynchos</name>
    <name type="common">Northern mallard</name>
    <dbReference type="NCBI Taxonomy" id="8840"/>
    <lineage>
        <taxon>Eukaryota</taxon>
        <taxon>Metazoa</taxon>
        <taxon>Chordata</taxon>
        <taxon>Craniata</taxon>
        <taxon>Vertebrata</taxon>
        <taxon>Euteleostomi</taxon>
        <taxon>Archelosauria</taxon>
        <taxon>Archosauria</taxon>
        <taxon>Dinosauria</taxon>
        <taxon>Saurischia</taxon>
        <taxon>Theropoda</taxon>
        <taxon>Coelurosauria</taxon>
        <taxon>Aves</taxon>
        <taxon>Neognathae</taxon>
        <taxon>Galloanserae</taxon>
        <taxon>Anseriformes</taxon>
        <taxon>Anatidae</taxon>
        <taxon>Anatinae</taxon>
        <taxon>Anas</taxon>
    </lineage>
</organism>
<gene>
    <name evidence="5" type="primary">GALNT14</name>
</gene>
<sequence>VAVNTSLWACFLSCYLVLGCFQQAGKGGAGLGDAKGPGCPAGAPCSFLSLMGLTLCAQGSEADWDDLWDEFEERRYLSARKWKGGEDPYRLHAFNQRESERMPSDRAIRDTRHHRCLTLRYHQDLPPTSIIITFHNEARSTLLRTIRSVLNRTPVHLIHEIILVDDFSDDPAGEYYRDTWVAADGVFPGAGLIRSRIQGADVAQAGVLTFLDSHCEVNKDWLLPLLQRIKEDPTRVVSPVIDIINLDTFAYVAASSDLRGGESHASECGGCKTSIWVSPQRLPLLHLPFVASFRNTKRTAEVWMDEFKQYYYAARPAAQGRPCGNIQSRVELRKRLKCHSFKWYLENVYPELRPNVCFPDIGIPRIISDFSPPFFYSSLQEWTYTYNHQVRQQQLCLSVYTLFPGSQVLLSPCKEGDNKQVSPFFDTPFSSKFSFFQHNIESLNCWCALTSSGKHSLSRSTDPAMSQRWDMVMS</sequence>
<dbReference type="GeneTree" id="ENSGT00940000158182"/>